<keyword evidence="2" id="KW-1185">Reference proteome</keyword>
<gene>
    <name evidence="1" type="ORF">BJ965_002058</name>
</gene>
<comment type="caution">
    <text evidence="1">The sequence shown here is derived from an EMBL/GenBank/DDBJ whole genome shotgun (WGS) entry which is preliminary data.</text>
</comment>
<dbReference type="EMBL" id="JACHMS010000001">
    <property type="protein sequence ID" value="MBB4712176.1"/>
    <property type="molecule type" value="Genomic_DNA"/>
</dbReference>
<dbReference type="RefSeq" id="WP_184908359.1">
    <property type="nucleotide sequence ID" value="NZ_JACHMS010000001.1"/>
</dbReference>
<accession>A0A7W7DJY1</accession>
<sequence length="184" mass="19705">MCRITAADKEAAVPRFLQEFPHPPRSGRDHPALRGCDDIAWADFPGCPAGVAALLRGLLDPAAASEAERVLCNVLMDGVFRLGPAMPAALPFLLRLAADPAVPVRTELVEVLLVVAELSHPVDGGGEQAIRVLGSDRDRPERALCRAVFAEHADLVRGLLEDRTLPDGFIPPEERASLLKVATP</sequence>
<protein>
    <submittedName>
        <fullName evidence="1">Uncharacterized protein</fullName>
    </submittedName>
</protein>
<dbReference type="GeneID" id="95794044"/>
<reference evidence="1 2" key="1">
    <citation type="submission" date="2020-08" db="EMBL/GenBank/DDBJ databases">
        <title>Sequencing the genomes of 1000 actinobacteria strains.</title>
        <authorList>
            <person name="Klenk H.-P."/>
        </authorList>
    </citation>
    <scope>NUCLEOTIDE SEQUENCE [LARGE SCALE GENOMIC DNA]</scope>
    <source>
        <strain evidence="1 2">DSM 40483</strain>
    </source>
</reference>
<evidence type="ECO:0000313" key="1">
    <source>
        <dbReference type="EMBL" id="MBB4712176.1"/>
    </source>
</evidence>
<evidence type="ECO:0000313" key="2">
    <source>
        <dbReference type="Proteomes" id="UP000565089"/>
    </source>
</evidence>
<dbReference type="Proteomes" id="UP000565089">
    <property type="component" value="Unassembled WGS sequence"/>
</dbReference>
<organism evidence="1 2">
    <name type="scientific">Streptomyces luteogriseus</name>
    <dbReference type="NCBI Taxonomy" id="68233"/>
    <lineage>
        <taxon>Bacteria</taxon>
        <taxon>Bacillati</taxon>
        <taxon>Actinomycetota</taxon>
        <taxon>Actinomycetes</taxon>
        <taxon>Kitasatosporales</taxon>
        <taxon>Streptomycetaceae</taxon>
        <taxon>Streptomyces</taxon>
    </lineage>
</organism>
<name>A0A7W7DJY1_9ACTN</name>
<proteinExistence type="predicted"/>
<dbReference type="AlphaFoldDB" id="A0A7W7DJY1"/>